<dbReference type="EMBL" id="JOKM01000082">
    <property type="protein sequence ID" value="KGB22230.1"/>
    <property type="molecule type" value="Genomic_DNA"/>
</dbReference>
<organism evidence="3 4">
    <name type="scientific">Acetobacter tropicalis</name>
    <dbReference type="NCBI Taxonomy" id="104102"/>
    <lineage>
        <taxon>Bacteria</taxon>
        <taxon>Pseudomonadati</taxon>
        <taxon>Pseudomonadota</taxon>
        <taxon>Alphaproteobacteria</taxon>
        <taxon>Acetobacterales</taxon>
        <taxon>Acetobacteraceae</taxon>
        <taxon>Acetobacter</taxon>
    </lineage>
</organism>
<feature type="transmembrane region" description="Helical" evidence="2">
    <location>
        <begin position="22"/>
        <end position="41"/>
    </location>
</feature>
<keyword evidence="2" id="KW-0812">Transmembrane</keyword>
<dbReference type="STRING" id="104102.AtDm6_2492"/>
<keyword evidence="2" id="KW-0472">Membrane</keyword>
<name>A0A094YJQ5_9PROT</name>
<keyword evidence="3" id="KW-0131">Cell cycle</keyword>
<feature type="transmembrane region" description="Helical" evidence="2">
    <location>
        <begin position="186"/>
        <end position="208"/>
    </location>
</feature>
<evidence type="ECO:0000313" key="3">
    <source>
        <dbReference type="EMBL" id="KGB22230.1"/>
    </source>
</evidence>
<sequence>MALPFSGRKDGLSLSEALPDRSLFILVAMMSFLAALTLTGATGARALSARWAGGAAQLLTIQVSAPDQPAPATATPPQKTATGPTPTPPPQTQTRADAVLARLSALPSGTQVHRLSKEELAHLLTPWLGDASNSALPLPAVIEVRLPAGAAAPADLEQTLNAQVPGTLVEHNAEWSTRLRALADSLLACAALALATVGGIAAMITGLATRTGLSTRRDIIEILHGLGATDSYIAGRFAGRTGGLALGGGILGTLLAIAPLVFLFRMAAPFAVSSLQTASTAMPDWRSLPGMLPQDLLIGLAGLPFVAAFIGWMTTQIMVRIWLRRMP</sequence>
<keyword evidence="3" id="KW-0132">Cell division</keyword>
<dbReference type="GeneID" id="89476955"/>
<dbReference type="AlphaFoldDB" id="A0A094YJQ5"/>
<protein>
    <submittedName>
        <fullName evidence="3">Cell division protein FtsX</fullName>
    </submittedName>
</protein>
<feature type="compositionally biased region" description="Low complexity" evidence="1">
    <location>
        <begin position="67"/>
        <end position="84"/>
    </location>
</feature>
<evidence type="ECO:0000256" key="2">
    <source>
        <dbReference type="SAM" id="Phobius"/>
    </source>
</evidence>
<comment type="caution">
    <text evidence="3">The sequence shown here is derived from an EMBL/GenBank/DDBJ whole genome shotgun (WGS) entry which is preliminary data.</text>
</comment>
<evidence type="ECO:0000313" key="4">
    <source>
        <dbReference type="Proteomes" id="UP000029448"/>
    </source>
</evidence>
<feature type="transmembrane region" description="Helical" evidence="2">
    <location>
        <begin position="296"/>
        <end position="323"/>
    </location>
</feature>
<dbReference type="Proteomes" id="UP000029448">
    <property type="component" value="Unassembled WGS sequence"/>
</dbReference>
<dbReference type="GO" id="GO:0032153">
    <property type="term" value="C:cell division site"/>
    <property type="evidence" value="ECO:0007669"/>
    <property type="project" value="TreeGrafter"/>
</dbReference>
<accession>A0A094YJQ5</accession>
<dbReference type="InterPro" id="IPR004513">
    <property type="entry name" value="FtsX"/>
</dbReference>
<dbReference type="PATRIC" id="fig|104102.7.peg.2464"/>
<reference evidence="3 4" key="1">
    <citation type="submission" date="2014-06" db="EMBL/GenBank/DDBJ databases">
        <title>Functional and comparative genomic analyses of the Drosophila gut microbiota identify candidate symbiosis factors.</title>
        <authorList>
            <person name="Newell P.D."/>
            <person name="Chaston J.M."/>
            <person name="Douglas A.E."/>
        </authorList>
    </citation>
    <scope>NUCLEOTIDE SEQUENCE [LARGE SCALE GENOMIC DNA]</scope>
    <source>
        <strain evidence="3 4">DmCS_006</strain>
    </source>
</reference>
<feature type="region of interest" description="Disordered" evidence="1">
    <location>
        <begin position="67"/>
        <end position="93"/>
    </location>
</feature>
<keyword evidence="4" id="KW-1185">Reference proteome</keyword>
<dbReference type="PANTHER" id="PTHR47755:SF1">
    <property type="entry name" value="CELL DIVISION PROTEIN FTSX"/>
    <property type="match status" value="1"/>
</dbReference>
<evidence type="ECO:0000256" key="1">
    <source>
        <dbReference type="SAM" id="MobiDB-lite"/>
    </source>
</evidence>
<keyword evidence="2" id="KW-1133">Transmembrane helix</keyword>
<dbReference type="RefSeq" id="WP_035381132.1">
    <property type="nucleotide sequence ID" value="NZ_JACAOJ010000051.1"/>
</dbReference>
<gene>
    <name evidence="3" type="ORF">AtDm6_2492</name>
</gene>
<feature type="transmembrane region" description="Helical" evidence="2">
    <location>
        <begin position="244"/>
        <end position="264"/>
    </location>
</feature>
<dbReference type="GO" id="GO:0051301">
    <property type="term" value="P:cell division"/>
    <property type="evidence" value="ECO:0007669"/>
    <property type="project" value="UniProtKB-KW"/>
</dbReference>
<dbReference type="GO" id="GO:0016020">
    <property type="term" value="C:membrane"/>
    <property type="evidence" value="ECO:0007669"/>
    <property type="project" value="InterPro"/>
</dbReference>
<proteinExistence type="predicted"/>
<dbReference type="PANTHER" id="PTHR47755">
    <property type="entry name" value="CELL DIVISION PROTEIN FTSX"/>
    <property type="match status" value="1"/>
</dbReference>